<dbReference type="SMART" id="SM00086">
    <property type="entry name" value="PAC"/>
    <property type="match status" value="4"/>
</dbReference>
<evidence type="ECO:0000256" key="4">
    <source>
        <dbReference type="PROSITE-ProRule" id="PRU00284"/>
    </source>
</evidence>
<gene>
    <name evidence="9" type="ORF">XM47_08360</name>
</gene>
<name>A0A0J8JMA2_9ALTE</name>
<dbReference type="InterPro" id="IPR004090">
    <property type="entry name" value="Chemotax_Me-accpt_rcpt"/>
</dbReference>
<dbReference type="InterPro" id="IPR003660">
    <property type="entry name" value="HAMP_dom"/>
</dbReference>
<dbReference type="Gene3D" id="1.10.287.950">
    <property type="entry name" value="Methyl-accepting chemotaxis protein"/>
    <property type="match status" value="1"/>
</dbReference>
<evidence type="ECO:0000313" key="10">
    <source>
        <dbReference type="Proteomes" id="UP000037600"/>
    </source>
</evidence>
<evidence type="ECO:0000256" key="1">
    <source>
        <dbReference type="ARBA" id="ARBA00004370"/>
    </source>
</evidence>
<accession>A0A0J8JMA2</accession>
<dbReference type="PRINTS" id="PR00260">
    <property type="entry name" value="CHEMTRNSDUCR"/>
</dbReference>
<feature type="domain" description="PAS" evidence="6">
    <location>
        <begin position="148"/>
        <end position="187"/>
    </location>
</feature>
<dbReference type="GO" id="GO:0007165">
    <property type="term" value="P:signal transduction"/>
    <property type="evidence" value="ECO:0007669"/>
    <property type="project" value="UniProtKB-KW"/>
</dbReference>
<dbReference type="Gene3D" id="3.30.450.20">
    <property type="entry name" value="PAS domain"/>
    <property type="match status" value="4"/>
</dbReference>
<feature type="domain" description="PAS" evidence="6">
    <location>
        <begin position="270"/>
        <end position="300"/>
    </location>
</feature>
<dbReference type="GO" id="GO:0016020">
    <property type="term" value="C:membrane"/>
    <property type="evidence" value="ECO:0007669"/>
    <property type="project" value="UniProtKB-SubCell"/>
</dbReference>
<dbReference type="InterPro" id="IPR004089">
    <property type="entry name" value="MCPsignal_dom"/>
</dbReference>
<dbReference type="InterPro" id="IPR000700">
    <property type="entry name" value="PAS-assoc_C"/>
</dbReference>
<dbReference type="SMART" id="SM00283">
    <property type="entry name" value="MA"/>
    <property type="match status" value="1"/>
</dbReference>
<feature type="domain" description="PAS" evidence="6">
    <location>
        <begin position="392"/>
        <end position="448"/>
    </location>
</feature>
<dbReference type="InterPro" id="IPR001610">
    <property type="entry name" value="PAC"/>
</dbReference>
<sequence>MDITDEKRQTEDFTGQLNAINKAQAVIEFELDGTIISANENFLMAMGYTANQVKGQHHKIFVASDYANSADYQMFWQALSQGQYQQGEFKRFAKDGSEIWIQASYNPIFDADGKPFKVVKYATDITQQKLENADFQGQIEAIGKSLAVIEFEIDGTIITANENFLSAMGYSLQEIQGQHHRKFVKPEVATSPEYRQFWQSLANGEYQQAEYQRITKNGQEVWIQASYNPIFDMNGKPFKVVKYATDITAQKLQAADFSGQINAISKAQAVIEFNLDGTVLTANDNFLSVMGYQLNEIVGQHHKLFVEQSFAMSPEYSRFWQKLAEGEYQQAEYKRITKTGQEVWIQASYNPIFDMNGRPFKVVKYASDITAEKLVNANYSGQIEAIGKAQAVIEFDMQGIILSANENFLAATGYQLAEIKGKHHSMFVEPKYASSVEYREFWQALDQGEFQQGEYKRIVKSGSEIWIQASYNPIFDLNGKPFKVVKYATDVTGRVSAIKATSAILALLEQGKLDSLITEDFIPEFESLKVAVNNTIERLSSTVGQIGMASEKVTIGIQEISQGNIDLSQRTEEQAASLEETASSMEEMTATVKQNADNAILANELAEDAQKKAMEGGLVVDRAIHSMDEINQASHKIADIISVIDEIAFQTNLLALNAAVEAARAGEQGRGFAVVAGEVRNLAQRSAQAAKEIKNLIRDSVSKVEDGSSLVNQSGNTLKEIVQAVEKVCVMIADISVASKQQSSGIEQVNIAISNMDETTQQNAALVEQASAAATAVAEQARSMQQQVSFFDVGNNKSMAYDDVLSPVMSALPSKGKVAGVTNKAISNLVNDTEEWAEF</sequence>
<dbReference type="PANTHER" id="PTHR24422:SF10">
    <property type="entry name" value="CHEMOTAXIS PROTEIN METHYLTRANSFERASE 2"/>
    <property type="match status" value="1"/>
</dbReference>
<evidence type="ECO:0000313" key="9">
    <source>
        <dbReference type="EMBL" id="KMT65721.1"/>
    </source>
</evidence>
<dbReference type="PANTHER" id="PTHR24422">
    <property type="entry name" value="CHEMOTAXIS PROTEIN METHYLTRANSFERASE"/>
    <property type="match status" value="1"/>
</dbReference>
<dbReference type="SUPFAM" id="SSF55785">
    <property type="entry name" value="PYP-like sensor domain (PAS domain)"/>
    <property type="match status" value="4"/>
</dbReference>
<dbReference type="CDD" id="cd00130">
    <property type="entry name" value="PAS"/>
    <property type="match status" value="4"/>
</dbReference>
<dbReference type="InterPro" id="IPR035965">
    <property type="entry name" value="PAS-like_dom_sf"/>
</dbReference>
<keyword evidence="2 4" id="KW-0807">Transducer</keyword>
<comment type="caution">
    <text evidence="9">The sequence shown here is derived from an EMBL/GenBank/DDBJ whole genome shotgun (WGS) entry which is preliminary data.</text>
</comment>
<evidence type="ECO:0000256" key="3">
    <source>
        <dbReference type="ARBA" id="ARBA00029447"/>
    </source>
</evidence>
<feature type="domain" description="PAC" evidence="7">
    <location>
        <begin position="329"/>
        <end position="381"/>
    </location>
</feature>
<reference evidence="9 10" key="1">
    <citation type="submission" date="2015-04" db="EMBL/GenBank/DDBJ databases">
        <title>Draft Genome Sequence of the Novel Agar-Digesting Marine Bacterium Q1.</title>
        <authorList>
            <person name="Li Y."/>
            <person name="Li D."/>
            <person name="Chen G."/>
            <person name="Du Z."/>
        </authorList>
    </citation>
    <scope>NUCLEOTIDE SEQUENCE [LARGE SCALE GENOMIC DNA]</scope>
    <source>
        <strain evidence="9 10">Q1</strain>
    </source>
</reference>
<dbReference type="NCBIfam" id="TIGR00229">
    <property type="entry name" value="sensory_box"/>
    <property type="match status" value="4"/>
</dbReference>
<organism evidence="9 10">
    <name type="scientific">Catenovulum maritimum</name>
    <dbReference type="NCBI Taxonomy" id="1513271"/>
    <lineage>
        <taxon>Bacteria</taxon>
        <taxon>Pseudomonadati</taxon>
        <taxon>Pseudomonadota</taxon>
        <taxon>Gammaproteobacteria</taxon>
        <taxon>Alteromonadales</taxon>
        <taxon>Alteromonadaceae</taxon>
        <taxon>Catenovulum</taxon>
    </lineage>
</organism>
<keyword evidence="10" id="KW-1185">Reference proteome</keyword>
<dbReference type="PATRIC" id="fig|1513271.3.peg.1704"/>
<dbReference type="InterPro" id="IPR000014">
    <property type="entry name" value="PAS"/>
</dbReference>
<feature type="domain" description="PAC" evidence="7">
    <location>
        <begin position="207"/>
        <end position="259"/>
    </location>
</feature>
<dbReference type="GO" id="GO:0004888">
    <property type="term" value="F:transmembrane signaling receptor activity"/>
    <property type="evidence" value="ECO:0007669"/>
    <property type="project" value="InterPro"/>
</dbReference>
<proteinExistence type="inferred from homology"/>
<dbReference type="EMBL" id="LAZL01000010">
    <property type="protein sequence ID" value="KMT65721.1"/>
    <property type="molecule type" value="Genomic_DNA"/>
</dbReference>
<dbReference type="SUPFAM" id="SSF58104">
    <property type="entry name" value="Methyl-accepting chemotaxis protein (MCP) signaling domain"/>
    <property type="match status" value="1"/>
</dbReference>
<comment type="similarity">
    <text evidence="3">Belongs to the methyl-accepting chemotaxis (MCP) protein family.</text>
</comment>
<evidence type="ECO:0000259" key="8">
    <source>
        <dbReference type="PROSITE" id="PS50885"/>
    </source>
</evidence>
<dbReference type="Pfam" id="PF00015">
    <property type="entry name" value="MCPsignal"/>
    <property type="match status" value="1"/>
</dbReference>
<dbReference type="PROSITE" id="PS50113">
    <property type="entry name" value="PAC"/>
    <property type="match status" value="4"/>
</dbReference>
<feature type="domain" description="Methyl-accepting transducer" evidence="5">
    <location>
        <begin position="549"/>
        <end position="778"/>
    </location>
</feature>
<evidence type="ECO:0000256" key="2">
    <source>
        <dbReference type="ARBA" id="ARBA00023224"/>
    </source>
</evidence>
<dbReference type="CDD" id="cd11386">
    <property type="entry name" value="MCP_signal"/>
    <property type="match status" value="1"/>
</dbReference>
<dbReference type="FunFam" id="1.10.287.950:FF:000001">
    <property type="entry name" value="Methyl-accepting chemotaxis sensory transducer"/>
    <property type="match status" value="1"/>
</dbReference>
<protein>
    <submittedName>
        <fullName evidence="9">Chemotaxis protein</fullName>
    </submittedName>
</protein>
<dbReference type="STRING" id="1513271.XM47_08360"/>
<dbReference type="PROSITE" id="PS50111">
    <property type="entry name" value="CHEMOTAXIS_TRANSDUC_2"/>
    <property type="match status" value="1"/>
</dbReference>
<evidence type="ECO:0000259" key="6">
    <source>
        <dbReference type="PROSITE" id="PS50112"/>
    </source>
</evidence>
<dbReference type="PROSITE" id="PS50885">
    <property type="entry name" value="HAMP"/>
    <property type="match status" value="1"/>
</dbReference>
<evidence type="ECO:0000259" key="7">
    <source>
        <dbReference type="PROSITE" id="PS50113"/>
    </source>
</evidence>
<dbReference type="AlphaFoldDB" id="A0A0J8JMA2"/>
<dbReference type="InterPro" id="IPR050903">
    <property type="entry name" value="Bact_Chemotaxis_MeTrfase"/>
</dbReference>
<evidence type="ECO:0000259" key="5">
    <source>
        <dbReference type="PROSITE" id="PS50111"/>
    </source>
</evidence>
<dbReference type="Proteomes" id="UP000037600">
    <property type="component" value="Unassembled WGS sequence"/>
</dbReference>
<dbReference type="GO" id="GO:0006935">
    <property type="term" value="P:chemotaxis"/>
    <property type="evidence" value="ECO:0007669"/>
    <property type="project" value="InterPro"/>
</dbReference>
<dbReference type="PROSITE" id="PS50112">
    <property type="entry name" value="PAS"/>
    <property type="match status" value="3"/>
</dbReference>
<dbReference type="InterPro" id="IPR013655">
    <property type="entry name" value="PAS_fold_3"/>
</dbReference>
<dbReference type="SMART" id="SM00091">
    <property type="entry name" value="PAS"/>
    <property type="match status" value="4"/>
</dbReference>
<dbReference type="Pfam" id="PF08447">
    <property type="entry name" value="PAS_3"/>
    <property type="match status" value="4"/>
</dbReference>
<comment type="subcellular location">
    <subcellularLocation>
        <location evidence="1">Membrane</location>
    </subcellularLocation>
</comment>
<feature type="domain" description="PAC" evidence="7">
    <location>
        <begin position="85"/>
        <end position="137"/>
    </location>
</feature>
<feature type="domain" description="PAC" evidence="7">
    <location>
        <begin position="451"/>
        <end position="503"/>
    </location>
</feature>
<feature type="domain" description="HAMP" evidence="8">
    <location>
        <begin position="489"/>
        <end position="544"/>
    </location>
</feature>